<keyword evidence="2 3" id="KW-0040">ANK repeat</keyword>
<dbReference type="SUPFAM" id="SSF52540">
    <property type="entry name" value="P-loop containing nucleoside triphosphate hydrolases"/>
    <property type="match status" value="1"/>
</dbReference>
<dbReference type="InterPro" id="IPR002110">
    <property type="entry name" value="Ankyrin_rpt"/>
</dbReference>
<evidence type="ECO:0000256" key="4">
    <source>
        <dbReference type="SAM" id="Coils"/>
    </source>
</evidence>
<dbReference type="EMBL" id="MKZY01000005">
    <property type="protein sequence ID" value="OOO09222.1"/>
    <property type="molecule type" value="Genomic_DNA"/>
</dbReference>
<dbReference type="Gene3D" id="3.40.50.300">
    <property type="entry name" value="P-loop containing nucleotide triphosphate hydrolases"/>
    <property type="match status" value="1"/>
</dbReference>
<dbReference type="PROSITE" id="PS50088">
    <property type="entry name" value="ANK_REPEAT"/>
    <property type="match status" value="2"/>
</dbReference>
<dbReference type="VEuPathDB" id="FungiDB:AO090038000250"/>
<sequence>MSGFLSSHSLQTPKEYYSSFNANSNLQEKFHNIDDEGQFRAYLGYLQDVQTRNFMLDFGNDDAWCAVDLEEEDIATLLRGVKPRFFGTRWINIWSPEQQKDLIKTITSHYGISERLQGMMCTDPVARPSQSTSPLTDGLREKNDERLPRVLRKNDLEEAQELKDLSDPAEIQAAASFRGLTFAHVTNQIWHFCSVDYDTCIGYNSLFVVPNVESPNGQGLPDGRRLWSWLILCDDGTVISIQENPYPGLSKPSERELKSVLGIIRRNVQLIFSGVSKRHSAQSESDSLVTIRVRPAHGDGPEQASIKQEDGPSLLFYYIFDDWVSSYALVAKREHQYGVLLDRLREEMLGKPAVGLVNELHWLGRRLAVLKRLYQSYELIMMRILQRQRHLRDEAKSNRPPLPIGPMFGESEVTDLRQPTLQSSLSFSSNADTSVGVQLSSPAVARFERLLDRIKLYCLSEIDTCLTEKESLTFLNFNLIALKDSQAVEKLTRITILLAKVTILFLPVSLMTAYFSTELKNVKGVPRFKPTKQPKPTIIALLGLGGPERDVFIEQVTGIIPDDRNPKNKGDIFSTRIFKGQINDRDLWLLDTPSLEIPVAELVEGINSAVARKSGRTDYAIDGIVYLHDITDTNVTQNASENLSVFQGLLRSASPDRIVFVTTFWDLLRTQEEGVRTEAKLNAVYGSVASICRVLDSSDGRSYREIIWDAVSGFVDAGFVEDSVDDDAMSTPTVEELLGIINEKDKHMACLQTELRATKETFARQLQDVQRKATLYQQLQAALKDVNQLKEDLSRSQKSCLEEVRNLRKQFEFRKQDSNHKLRALETQQLSSAGNGHENCWNMTSTRSFTQKPPHQAHHLNGQASSLNVLDARGEFPLYSAAAGGYYDEVKRLLEQGANPSMRTLFQWTALHWAVGNGHAKIAQLLLDYGADINAISDTGSTPLDMARNDTMKGILRQRGAR</sequence>
<dbReference type="Proteomes" id="UP000190312">
    <property type="component" value="Unassembled WGS sequence"/>
</dbReference>
<feature type="coiled-coil region" evidence="4">
    <location>
        <begin position="772"/>
        <end position="810"/>
    </location>
</feature>
<name>A0A1S9DJH8_ASPOZ</name>
<dbReference type="SUPFAM" id="SSF48403">
    <property type="entry name" value="Ankyrin repeat"/>
    <property type="match status" value="1"/>
</dbReference>
<keyword evidence="4" id="KW-0175">Coiled coil</keyword>
<reference evidence="5 6" key="1">
    <citation type="submission" date="2016-10" db="EMBL/GenBank/DDBJ databases">
        <title>Genome sequencing of Aspergillus oryzae BCC7051.</title>
        <authorList>
            <person name="Thammarongtham C."/>
            <person name="Vorapreeda T."/>
            <person name="Nookaew I."/>
            <person name="Srisuk T."/>
            <person name="Land M."/>
            <person name="Jeennor S."/>
            <person name="Laoteng K."/>
        </authorList>
    </citation>
    <scope>NUCLEOTIDE SEQUENCE [LARGE SCALE GENOMIC DNA]</scope>
    <source>
        <strain evidence="5 6">BCC7051</strain>
    </source>
</reference>
<dbReference type="Gene3D" id="1.25.40.20">
    <property type="entry name" value="Ankyrin repeat-containing domain"/>
    <property type="match status" value="1"/>
</dbReference>
<dbReference type="PROSITE" id="PS50297">
    <property type="entry name" value="ANK_REP_REGION"/>
    <property type="match status" value="2"/>
</dbReference>
<accession>A0A1S9DJH8</accession>
<feature type="repeat" description="ANK" evidence="3">
    <location>
        <begin position="906"/>
        <end position="938"/>
    </location>
</feature>
<dbReference type="SUPFAM" id="SSF143865">
    <property type="entry name" value="CorA soluble domain-like"/>
    <property type="match status" value="1"/>
</dbReference>
<comment type="caution">
    <text evidence="5">The sequence shown here is derived from an EMBL/GenBank/DDBJ whole genome shotgun (WGS) entry which is preliminary data.</text>
</comment>
<dbReference type="AlphaFoldDB" id="A0A1S9DJH8"/>
<organism evidence="5 6">
    <name type="scientific">Aspergillus oryzae</name>
    <name type="common">Yellow koji mold</name>
    <dbReference type="NCBI Taxonomy" id="5062"/>
    <lineage>
        <taxon>Eukaryota</taxon>
        <taxon>Fungi</taxon>
        <taxon>Dikarya</taxon>
        <taxon>Ascomycota</taxon>
        <taxon>Pezizomycotina</taxon>
        <taxon>Eurotiomycetes</taxon>
        <taxon>Eurotiomycetidae</taxon>
        <taxon>Eurotiales</taxon>
        <taxon>Aspergillaceae</taxon>
        <taxon>Aspergillus</taxon>
        <taxon>Aspergillus subgen. Circumdati</taxon>
    </lineage>
</organism>
<evidence type="ECO:0000313" key="6">
    <source>
        <dbReference type="Proteomes" id="UP000190312"/>
    </source>
</evidence>
<dbReference type="VEuPathDB" id="FungiDB:AO090038000253"/>
<dbReference type="OrthoDB" id="5430812at2759"/>
<evidence type="ECO:0000256" key="2">
    <source>
        <dbReference type="ARBA" id="ARBA00023043"/>
    </source>
</evidence>
<dbReference type="Pfam" id="PF12796">
    <property type="entry name" value="Ank_2"/>
    <property type="match status" value="1"/>
</dbReference>
<dbReference type="SMART" id="SM00248">
    <property type="entry name" value="ANK"/>
    <property type="match status" value="2"/>
</dbReference>
<dbReference type="InterPro" id="IPR036770">
    <property type="entry name" value="Ankyrin_rpt-contain_sf"/>
</dbReference>
<dbReference type="eggNOG" id="ENOG502S0UJ">
    <property type="taxonomic scope" value="Eukaryota"/>
</dbReference>
<dbReference type="InterPro" id="IPR045861">
    <property type="entry name" value="CorA_cytoplasmic_dom"/>
</dbReference>
<evidence type="ECO:0000313" key="5">
    <source>
        <dbReference type="EMBL" id="OOO09222.1"/>
    </source>
</evidence>
<dbReference type="PANTHER" id="PTHR24171">
    <property type="entry name" value="ANKYRIN REPEAT DOMAIN-CONTAINING PROTEIN 39-RELATED"/>
    <property type="match status" value="1"/>
</dbReference>
<gene>
    <name evidence="5" type="ORF">OAory_01105180</name>
</gene>
<evidence type="ECO:0000256" key="3">
    <source>
        <dbReference type="PROSITE-ProRule" id="PRU00023"/>
    </source>
</evidence>
<feature type="repeat" description="ANK" evidence="3">
    <location>
        <begin position="873"/>
        <end position="905"/>
    </location>
</feature>
<protein>
    <submittedName>
        <fullName evidence="5">Ankyrin repeat-containing domain-containing protein</fullName>
    </submittedName>
</protein>
<proteinExistence type="predicted"/>
<dbReference type="InterPro" id="IPR027417">
    <property type="entry name" value="P-loop_NTPase"/>
</dbReference>
<keyword evidence="1" id="KW-0677">Repeat</keyword>
<evidence type="ECO:0000256" key="1">
    <source>
        <dbReference type="ARBA" id="ARBA00022737"/>
    </source>
</evidence>